<accession>A0ABM0LY18</accession>
<organism evidence="1 2">
    <name type="scientific">Saccoglossus kowalevskii</name>
    <name type="common">Acorn worm</name>
    <dbReference type="NCBI Taxonomy" id="10224"/>
    <lineage>
        <taxon>Eukaryota</taxon>
        <taxon>Metazoa</taxon>
        <taxon>Hemichordata</taxon>
        <taxon>Enteropneusta</taxon>
        <taxon>Harrimaniidae</taxon>
        <taxon>Saccoglossus</taxon>
    </lineage>
</organism>
<dbReference type="RefSeq" id="XP_006812659.1">
    <property type="nucleotide sequence ID" value="XM_006812596.1"/>
</dbReference>
<dbReference type="InterPro" id="IPR011990">
    <property type="entry name" value="TPR-like_helical_dom_sf"/>
</dbReference>
<evidence type="ECO:0000313" key="1">
    <source>
        <dbReference type="Proteomes" id="UP000694865"/>
    </source>
</evidence>
<gene>
    <name evidence="2" type="primary">LOC102804429</name>
</gene>
<dbReference type="Proteomes" id="UP000694865">
    <property type="component" value="Unplaced"/>
</dbReference>
<name>A0ABM0LY18_SACKO</name>
<protein>
    <submittedName>
        <fullName evidence="2">Uncharacterized protein LOC102804429</fullName>
    </submittedName>
</protein>
<evidence type="ECO:0000313" key="2">
    <source>
        <dbReference type="RefSeq" id="XP_006812659.1"/>
    </source>
</evidence>
<dbReference type="SUPFAM" id="SSF48452">
    <property type="entry name" value="TPR-like"/>
    <property type="match status" value="1"/>
</dbReference>
<sequence>MERIQYRALKYVYNDFQSSYQTLLEHAGLQALEMSRNRDILVEVYKSVNKLSPSFIWDLYKEKNILKLYSFIQRSQIGELRPAIEYGRKSIKIRETLSGDQHKFKMGLSLMTLAFNLESWNGLGGDSSLSPEEAIEEGMKHIKEAITIFTELGDDGHLAEAIMTKGVLYPRGSIEQLKYYEESMELCLQTYGEIHVLRCRQLLNIGIYYEDVGDYYKAYDFFKKWTYVTEQLYGLEHPKTKRAISTLEEPMYVRIARNS</sequence>
<dbReference type="GeneID" id="102804429"/>
<keyword evidence="1" id="KW-1185">Reference proteome</keyword>
<dbReference type="Gene3D" id="1.25.40.10">
    <property type="entry name" value="Tetratricopeptide repeat domain"/>
    <property type="match status" value="1"/>
</dbReference>
<reference evidence="2" key="1">
    <citation type="submission" date="2025-08" db="UniProtKB">
        <authorList>
            <consortium name="RefSeq"/>
        </authorList>
    </citation>
    <scope>IDENTIFICATION</scope>
    <source>
        <tissue evidence="2">Testes</tissue>
    </source>
</reference>
<proteinExistence type="predicted"/>